<feature type="transmembrane region" description="Helical" evidence="9">
    <location>
        <begin position="83"/>
        <end position="103"/>
    </location>
</feature>
<dbReference type="GO" id="GO:0005886">
    <property type="term" value="C:plasma membrane"/>
    <property type="evidence" value="ECO:0007669"/>
    <property type="project" value="TreeGrafter"/>
</dbReference>
<feature type="transmembrane region" description="Helical" evidence="9">
    <location>
        <begin position="450"/>
        <end position="472"/>
    </location>
</feature>
<dbReference type="InterPro" id="IPR050277">
    <property type="entry name" value="Sodium:Solute_Symporter"/>
</dbReference>
<dbReference type="PROSITE" id="PS00456">
    <property type="entry name" value="NA_SOLUT_SYMP_1"/>
    <property type="match status" value="1"/>
</dbReference>
<dbReference type="GO" id="GO:0015081">
    <property type="term" value="F:sodium ion transmembrane transporter activity"/>
    <property type="evidence" value="ECO:0007669"/>
    <property type="project" value="InterPro"/>
</dbReference>
<keyword evidence="7 9" id="KW-0472">Membrane</keyword>
<evidence type="ECO:0000256" key="7">
    <source>
        <dbReference type="ARBA" id="ARBA00023136"/>
    </source>
</evidence>
<keyword evidence="4" id="KW-1003">Cell membrane</keyword>
<name>A0A4R6Q0A0_9FIRM</name>
<dbReference type="Gene3D" id="1.20.1730.10">
    <property type="entry name" value="Sodium/glucose cotransporter"/>
    <property type="match status" value="1"/>
</dbReference>
<feature type="transmembrane region" description="Helical" evidence="9">
    <location>
        <begin position="478"/>
        <end position="496"/>
    </location>
</feature>
<evidence type="ECO:0000256" key="2">
    <source>
        <dbReference type="ARBA" id="ARBA00006434"/>
    </source>
</evidence>
<protein>
    <submittedName>
        <fullName evidence="10">Sodium/pantothenate symporter</fullName>
    </submittedName>
</protein>
<dbReference type="EMBL" id="SNXO01000068">
    <property type="protein sequence ID" value="TDP44784.1"/>
    <property type="molecule type" value="Genomic_DNA"/>
</dbReference>
<evidence type="ECO:0000313" key="11">
    <source>
        <dbReference type="Proteomes" id="UP000295500"/>
    </source>
</evidence>
<comment type="similarity">
    <text evidence="2 8">Belongs to the sodium:solute symporter (SSF) (TC 2.A.21) family.</text>
</comment>
<feature type="transmembrane region" description="Helical" evidence="9">
    <location>
        <begin position="165"/>
        <end position="187"/>
    </location>
</feature>
<evidence type="ECO:0000256" key="3">
    <source>
        <dbReference type="ARBA" id="ARBA00022448"/>
    </source>
</evidence>
<dbReference type="OrthoDB" id="9810181at2"/>
<dbReference type="NCBIfam" id="TIGR02119">
    <property type="entry name" value="panF"/>
    <property type="match status" value="1"/>
</dbReference>
<evidence type="ECO:0000313" key="10">
    <source>
        <dbReference type="EMBL" id="TDP44784.1"/>
    </source>
</evidence>
<dbReference type="Proteomes" id="UP000295500">
    <property type="component" value="Unassembled WGS sequence"/>
</dbReference>
<reference evidence="10 11" key="1">
    <citation type="submission" date="2019-03" db="EMBL/GenBank/DDBJ databases">
        <title>Genomic Encyclopedia of Type Strains, Phase IV (KMG-IV): sequencing the most valuable type-strain genomes for metagenomic binning, comparative biology and taxonomic classification.</title>
        <authorList>
            <person name="Goeker M."/>
        </authorList>
    </citation>
    <scope>NUCLEOTIDE SEQUENCE [LARGE SCALE GENOMIC DNA]</scope>
    <source>
        <strain evidence="10 11">DSM 28287</strain>
    </source>
</reference>
<dbReference type="AlphaFoldDB" id="A0A4R6Q0A0"/>
<evidence type="ECO:0000256" key="9">
    <source>
        <dbReference type="SAM" id="Phobius"/>
    </source>
</evidence>
<accession>A0A4R6Q0A0</accession>
<feature type="transmembrane region" description="Helical" evidence="9">
    <location>
        <begin position="131"/>
        <end position="159"/>
    </location>
</feature>
<evidence type="ECO:0000256" key="6">
    <source>
        <dbReference type="ARBA" id="ARBA00022989"/>
    </source>
</evidence>
<feature type="transmembrane region" description="Helical" evidence="9">
    <location>
        <begin position="6"/>
        <end position="26"/>
    </location>
</feature>
<keyword evidence="3" id="KW-0813">Transport</keyword>
<feature type="transmembrane region" description="Helical" evidence="9">
    <location>
        <begin position="199"/>
        <end position="223"/>
    </location>
</feature>
<dbReference type="InterPro" id="IPR038377">
    <property type="entry name" value="Na/Glc_symporter_sf"/>
</dbReference>
<keyword evidence="5 9" id="KW-0812">Transmembrane</keyword>
<feature type="transmembrane region" description="Helical" evidence="9">
    <location>
        <begin position="55"/>
        <end position="77"/>
    </location>
</feature>
<dbReference type="InterPro" id="IPR011849">
    <property type="entry name" value="Na/pantothenate_symporter"/>
</dbReference>
<feature type="transmembrane region" description="Helical" evidence="9">
    <location>
        <begin position="394"/>
        <end position="412"/>
    </location>
</feature>
<evidence type="ECO:0000256" key="4">
    <source>
        <dbReference type="ARBA" id="ARBA00022475"/>
    </source>
</evidence>
<dbReference type="PANTHER" id="PTHR48086:SF4">
    <property type="entry name" value="SODIUM_PANTOTHENATE SYMPORTER"/>
    <property type="match status" value="1"/>
</dbReference>
<evidence type="ECO:0000256" key="1">
    <source>
        <dbReference type="ARBA" id="ARBA00004141"/>
    </source>
</evidence>
<sequence length="511" mass="54750">MSKYNITLISVLVIYMAFNFIFGMWVSKKQERLDASEGTGFINNYFIGGRSMGGLVLAMTLIATFTSASSFVGGPGIAYSKGLVWVFLSMIQVPTAFLILSVLGKKFAIIARKTDAVTVTDFLSARYKSPVVVIAASVAMVLFFLAQMMSQFLGGAILFQSVTGLSYIYGLILFGVVVIVYTSFGGFKAVVTTDTIQGIIMVIGGFIIMGTIIHVGGGVDSIVDKLNTVNPSWATPDQGGVTAKPYVMSFWILVGLGVLGLPQTAVRGMGFKDTKSMHNAIIYGTIVVGFLMLIMHLAGVFAPAVLDSSELPTTNGVINTDYVIPNLVLKYMNPVVAGLFIAAPLSAVMSTISSLLILASAAIVKDIYVNYIAPKHKNVQEEIADKPFEKKVRAMSIITTLIVGAIVFIFTINPPSLIVWINLFAFGGLECTFLCPIIFGLYWKRANATGVIVSMMCGIGSFVFMSAKGIMIGGTTPIVLSIGIAIVAFVVGSFIGKADYDKKSLQMFFPE</sequence>
<dbReference type="InterPro" id="IPR018212">
    <property type="entry name" value="Na/solute_symporter_CS"/>
</dbReference>
<dbReference type="PANTHER" id="PTHR48086">
    <property type="entry name" value="SODIUM/PROLINE SYMPORTER-RELATED"/>
    <property type="match status" value="1"/>
</dbReference>
<dbReference type="GO" id="GO:0015233">
    <property type="term" value="F:pantothenate transmembrane transporter activity"/>
    <property type="evidence" value="ECO:0007669"/>
    <property type="project" value="InterPro"/>
</dbReference>
<dbReference type="InterPro" id="IPR001734">
    <property type="entry name" value="Na/solute_symporter"/>
</dbReference>
<proteinExistence type="inferred from homology"/>
<comment type="caution">
    <text evidence="10">The sequence shown here is derived from an EMBL/GenBank/DDBJ whole genome shotgun (WGS) entry which is preliminary data.</text>
</comment>
<dbReference type="NCBIfam" id="TIGR00813">
    <property type="entry name" value="sss"/>
    <property type="match status" value="1"/>
</dbReference>
<dbReference type="CDD" id="cd10327">
    <property type="entry name" value="SLC5sbd_PanF"/>
    <property type="match status" value="1"/>
</dbReference>
<dbReference type="PROSITE" id="PS50283">
    <property type="entry name" value="NA_SOLUT_SYMP_3"/>
    <property type="match status" value="1"/>
</dbReference>
<feature type="transmembrane region" description="Helical" evidence="9">
    <location>
        <begin position="281"/>
        <end position="306"/>
    </location>
</feature>
<evidence type="ECO:0000256" key="8">
    <source>
        <dbReference type="RuleBase" id="RU362091"/>
    </source>
</evidence>
<feature type="transmembrane region" description="Helical" evidence="9">
    <location>
        <begin position="243"/>
        <end position="261"/>
    </location>
</feature>
<dbReference type="RefSeq" id="WP_133529369.1">
    <property type="nucleotide sequence ID" value="NZ_CALCQM010000091.1"/>
</dbReference>
<gene>
    <name evidence="10" type="ORF">EV211_1685</name>
</gene>
<feature type="transmembrane region" description="Helical" evidence="9">
    <location>
        <begin position="418"/>
        <end position="443"/>
    </location>
</feature>
<comment type="subcellular location">
    <subcellularLocation>
        <location evidence="1">Membrane</location>
        <topology evidence="1">Multi-pass membrane protein</topology>
    </subcellularLocation>
</comment>
<dbReference type="Pfam" id="PF00474">
    <property type="entry name" value="SSF"/>
    <property type="match status" value="1"/>
</dbReference>
<keyword evidence="11" id="KW-1185">Reference proteome</keyword>
<organism evidence="10 11">
    <name type="scientific">Aminicella lysinilytica</name>
    <dbReference type="NCBI Taxonomy" id="433323"/>
    <lineage>
        <taxon>Bacteria</taxon>
        <taxon>Bacillati</taxon>
        <taxon>Bacillota</taxon>
        <taxon>Clostridia</taxon>
        <taxon>Peptostreptococcales</taxon>
        <taxon>Anaerovoracaceae</taxon>
        <taxon>Aminicella</taxon>
    </lineage>
</organism>
<dbReference type="GO" id="GO:0036376">
    <property type="term" value="P:sodium ion export across plasma membrane"/>
    <property type="evidence" value="ECO:0007669"/>
    <property type="project" value="InterPro"/>
</dbReference>
<feature type="transmembrane region" description="Helical" evidence="9">
    <location>
        <begin position="335"/>
        <end position="358"/>
    </location>
</feature>
<keyword evidence="6 9" id="KW-1133">Transmembrane helix</keyword>
<evidence type="ECO:0000256" key="5">
    <source>
        <dbReference type="ARBA" id="ARBA00022692"/>
    </source>
</evidence>